<evidence type="ECO:0000256" key="12">
    <source>
        <dbReference type="ARBA" id="ARBA00066668"/>
    </source>
</evidence>
<evidence type="ECO:0000256" key="3">
    <source>
        <dbReference type="ARBA" id="ARBA00022490"/>
    </source>
</evidence>
<evidence type="ECO:0000256" key="15">
    <source>
        <dbReference type="RuleBase" id="RU003435"/>
    </source>
</evidence>
<dbReference type="GO" id="GO:0005829">
    <property type="term" value="C:cytosol"/>
    <property type="evidence" value="ECO:0007669"/>
    <property type="project" value="TreeGrafter"/>
</dbReference>
<dbReference type="PANTHER" id="PTHR43660:SF1">
    <property type="entry name" value="DIPEPTIDYL CARBOXYPEPTIDASE"/>
    <property type="match status" value="1"/>
</dbReference>
<comment type="cofactor">
    <cofactor evidence="15">
        <name>Zn(2+)</name>
        <dbReference type="ChEBI" id="CHEBI:29105"/>
    </cofactor>
    <text evidence="15">Binds 1 zinc ion.</text>
</comment>
<dbReference type="FunFam" id="3.40.390.10:FF:000009">
    <property type="entry name" value="Oligopeptidase A"/>
    <property type="match status" value="1"/>
</dbReference>
<evidence type="ECO:0000256" key="7">
    <source>
        <dbReference type="ARBA" id="ARBA00022801"/>
    </source>
</evidence>
<keyword evidence="8 15" id="KW-0862">Zinc</keyword>
<evidence type="ECO:0000256" key="8">
    <source>
        <dbReference type="ARBA" id="ARBA00022833"/>
    </source>
</evidence>
<evidence type="ECO:0000259" key="16">
    <source>
        <dbReference type="Pfam" id="PF01432"/>
    </source>
</evidence>
<dbReference type="EMBL" id="AP035881">
    <property type="protein sequence ID" value="BFP45641.1"/>
    <property type="molecule type" value="Genomic_DNA"/>
</dbReference>
<sequence length="676" mass="74493">MSDNPFFAPSTLVFELPPFAAIREEHYLPAFERGMADQLAEVAAIAADPEPPTFDNTVVALERSGALLRRVRLVFDNQSSSDTTPALQALDAELSPRLAAHLDTILLDQALFARFETLYRARGELGLDAESLRLLERHHTRFVRAGVRLPVEGQQRLREINGRQASAQAAFRQNVFADTRARAVVVDRAEQLDGLSADAVAAAAANGRALGRDGSYVLSLKNFTNQSELAALTDRELRAALLAASAERAVESNGPLAIELAGLRAERAELLGYPSHAAYVVADETAGTVDAVEELFARLIPPAVANARAEGRKLAEFAERVDGVQNFGAHDWQYYSERVRQAEYSLDAAELRPYFELERVLHDGVFFAAGLAYGLTFTERADLTGYHPDARVFEVFEADGSSLGLFLGDFHARESKGGGAWMNELVQQSELLGQRPVVVNNLNIAHPAAGEPALLTWDEVRTLFHEFGHALHGLFSAVRYPLFSGTEVPRDFVEFPSQVNEMWMTRPEVLANYARHHLTGEPLPAELVERMAAAERFGQGFRTVEYLAAALLDWAWHTVPVGETIQDAQEFEAAALAKAGLADPLVPPRYRSTYFSHVFSNEYSAGYYAYIWSEVLDADTVRWFETNGRSVRESGETFRAELLSRGGSVDALDCFRAVVGRDPEIGPLLTRRGLDG</sequence>
<name>A0AB33JW22_9ACTN</name>
<organism evidence="17">
    <name type="scientific">Kitasatospora sp. CMC57</name>
    <dbReference type="NCBI Taxonomy" id="3231513"/>
    <lineage>
        <taxon>Bacteria</taxon>
        <taxon>Bacillati</taxon>
        <taxon>Actinomycetota</taxon>
        <taxon>Actinomycetes</taxon>
        <taxon>Kitasatosporales</taxon>
        <taxon>Streptomycetaceae</taxon>
        <taxon>Kitasatospora</taxon>
    </lineage>
</organism>
<keyword evidence="3" id="KW-0963">Cytoplasm</keyword>
<proteinExistence type="inferred from homology"/>
<dbReference type="InterPro" id="IPR034005">
    <property type="entry name" value="M3A_DCP"/>
</dbReference>
<evidence type="ECO:0000256" key="9">
    <source>
        <dbReference type="ARBA" id="ARBA00023049"/>
    </source>
</evidence>
<keyword evidence="9 15" id="KW-0482">Metalloprotease</keyword>
<dbReference type="EC" id="3.4.15.5" evidence="12"/>
<comment type="catalytic activity">
    <reaction evidence="10">
        <text>Hydrolysis of unblocked, C-terminal dipeptides from oligopeptides, with broad specificity. Does not hydrolyze bonds in which P1' is Pro, or both P1 and P1' are Gly.</text>
        <dbReference type="EC" id="3.4.15.5"/>
    </reaction>
</comment>
<dbReference type="AlphaFoldDB" id="A0AB33JW22"/>
<evidence type="ECO:0000256" key="1">
    <source>
        <dbReference type="ARBA" id="ARBA00004496"/>
    </source>
</evidence>
<dbReference type="InterPro" id="IPR045090">
    <property type="entry name" value="Pept_M3A_M3B"/>
</dbReference>
<evidence type="ECO:0000256" key="6">
    <source>
        <dbReference type="ARBA" id="ARBA00022723"/>
    </source>
</evidence>
<dbReference type="GO" id="GO:0004180">
    <property type="term" value="F:carboxypeptidase activity"/>
    <property type="evidence" value="ECO:0007669"/>
    <property type="project" value="UniProtKB-KW"/>
</dbReference>
<keyword evidence="6 15" id="KW-0479">Metal-binding</keyword>
<dbReference type="Gene3D" id="1.10.1370.10">
    <property type="entry name" value="Neurolysin, domain 3"/>
    <property type="match status" value="1"/>
</dbReference>
<dbReference type="CDD" id="cd06456">
    <property type="entry name" value="M3A_DCP"/>
    <property type="match status" value="1"/>
</dbReference>
<evidence type="ECO:0000256" key="11">
    <source>
        <dbReference type="ARBA" id="ARBA00054529"/>
    </source>
</evidence>
<dbReference type="Pfam" id="PF01432">
    <property type="entry name" value="Peptidase_M3"/>
    <property type="match status" value="1"/>
</dbReference>
<dbReference type="RefSeq" id="WP_407988129.1">
    <property type="nucleotide sequence ID" value="NZ_AP035881.2"/>
</dbReference>
<dbReference type="Gene3D" id="1.10.1370.40">
    <property type="match status" value="1"/>
</dbReference>
<evidence type="ECO:0000313" key="17">
    <source>
        <dbReference type="EMBL" id="BFP45641.1"/>
    </source>
</evidence>
<evidence type="ECO:0000256" key="5">
    <source>
        <dbReference type="ARBA" id="ARBA00022670"/>
    </source>
</evidence>
<reference evidence="17" key="1">
    <citation type="submission" date="2024-07" db="EMBL/GenBank/DDBJ databases">
        <title>Complete genome sequences of cellulolytic bacteria, Kitasatospora sp. CMC57 and Streptomyces sp. CMC78, isolated from Japanese agricultural soil.</title>
        <authorList>
            <person name="Hashimoto T."/>
            <person name="Ito M."/>
            <person name="Iwamoto M."/>
            <person name="Fukahori D."/>
            <person name="Shoda T."/>
            <person name="Sakoda M."/>
            <person name="Morohoshi T."/>
            <person name="Mitsuboshi M."/>
            <person name="Nishizawa T."/>
        </authorList>
    </citation>
    <scope>NUCLEOTIDE SEQUENCE</scope>
    <source>
        <strain evidence="17">CMC57</strain>
    </source>
</reference>
<dbReference type="InterPro" id="IPR001567">
    <property type="entry name" value="Pept_M3A_M3B_dom"/>
</dbReference>
<comment type="function">
    <text evidence="11">Removes dipeptides from the C-termini of N-blocked tripeptides, tetrapeptides and larger peptides.</text>
</comment>
<dbReference type="GO" id="GO:0004222">
    <property type="term" value="F:metalloendopeptidase activity"/>
    <property type="evidence" value="ECO:0007669"/>
    <property type="project" value="InterPro"/>
</dbReference>
<evidence type="ECO:0000256" key="10">
    <source>
        <dbReference type="ARBA" id="ARBA00052506"/>
    </source>
</evidence>
<protein>
    <recommendedName>
        <fullName evidence="13">Dipeptidyl carboxypeptidase</fullName>
        <ecNumber evidence="12">3.4.15.5</ecNumber>
    </recommendedName>
    <alternativeName>
        <fullName evidence="14">Peptidyl-dipeptidase Dcp</fullName>
    </alternativeName>
</protein>
<comment type="similarity">
    <text evidence="2 15">Belongs to the peptidase M3 family.</text>
</comment>
<dbReference type="SUPFAM" id="SSF55486">
    <property type="entry name" value="Metalloproteases ('zincins'), catalytic domain"/>
    <property type="match status" value="1"/>
</dbReference>
<dbReference type="GO" id="GO:0006508">
    <property type="term" value="P:proteolysis"/>
    <property type="evidence" value="ECO:0007669"/>
    <property type="project" value="UniProtKB-KW"/>
</dbReference>
<evidence type="ECO:0000256" key="2">
    <source>
        <dbReference type="ARBA" id="ARBA00006040"/>
    </source>
</evidence>
<feature type="domain" description="Peptidase M3A/M3B catalytic" evidence="16">
    <location>
        <begin position="232"/>
        <end position="672"/>
    </location>
</feature>
<keyword evidence="7 15" id="KW-0378">Hydrolase</keyword>
<dbReference type="Gene3D" id="3.40.390.10">
    <property type="entry name" value="Collagenase (Catalytic Domain)"/>
    <property type="match status" value="1"/>
</dbReference>
<dbReference type="FunFam" id="1.10.1370.40:FF:000001">
    <property type="entry name" value="Dipeptidyl carboxypeptidase II"/>
    <property type="match status" value="1"/>
</dbReference>
<dbReference type="GO" id="GO:0046872">
    <property type="term" value="F:metal ion binding"/>
    <property type="evidence" value="ECO:0007669"/>
    <property type="project" value="UniProtKB-UniRule"/>
</dbReference>
<evidence type="ECO:0000256" key="4">
    <source>
        <dbReference type="ARBA" id="ARBA00022645"/>
    </source>
</evidence>
<gene>
    <name evidence="17" type="ORF">KCMC57_20090</name>
</gene>
<keyword evidence="5 15" id="KW-0645">Protease</keyword>
<accession>A0AB33JW22</accession>
<evidence type="ECO:0000256" key="13">
    <source>
        <dbReference type="ARBA" id="ARBA00070755"/>
    </source>
</evidence>
<dbReference type="InterPro" id="IPR024077">
    <property type="entry name" value="Neurolysin/TOP_dom2"/>
</dbReference>
<comment type="subcellular location">
    <subcellularLocation>
        <location evidence="1">Cytoplasm</location>
    </subcellularLocation>
</comment>
<dbReference type="GO" id="GO:0008241">
    <property type="term" value="F:peptidyl-dipeptidase activity"/>
    <property type="evidence" value="ECO:0007669"/>
    <property type="project" value="UniProtKB-EC"/>
</dbReference>
<keyword evidence="4" id="KW-0121">Carboxypeptidase</keyword>
<dbReference type="InterPro" id="IPR024079">
    <property type="entry name" value="MetalloPept_cat_dom_sf"/>
</dbReference>
<evidence type="ECO:0000256" key="14">
    <source>
        <dbReference type="ARBA" id="ARBA00075608"/>
    </source>
</evidence>
<dbReference type="PANTHER" id="PTHR43660">
    <property type="entry name" value="DIPEPTIDYL CARBOXYPEPTIDASE"/>
    <property type="match status" value="1"/>
</dbReference>